<evidence type="ECO:0000256" key="1">
    <source>
        <dbReference type="ARBA" id="ARBA00022676"/>
    </source>
</evidence>
<dbReference type="SMR" id="A0A1H6ACZ4"/>
<feature type="region of interest" description="Disordered" evidence="3">
    <location>
        <begin position="143"/>
        <end position="164"/>
    </location>
</feature>
<dbReference type="PANTHER" id="PTHR30160">
    <property type="entry name" value="TETRAACYLDISACCHARIDE 4'-KINASE-RELATED"/>
    <property type="match status" value="1"/>
</dbReference>
<dbReference type="SUPFAM" id="SSF53756">
    <property type="entry name" value="UDP-Glycosyltransferase/glycogen phosphorylase"/>
    <property type="match status" value="1"/>
</dbReference>
<evidence type="ECO:0000256" key="2">
    <source>
        <dbReference type="ARBA" id="ARBA00022679"/>
    </source>
</evidence>
<dbReference type="GO" id="GO:0009244">
    <property type="term" value="P:lipopolysaccharide core region biosynthetic process"/>
    <property type="evidence" value="ECO:0007669"/>
    <property type="project" value="TreeGrafter"/>
</dbReference>
<evidence type="ECO:0000313" key="6">
    <source>
        <dbReference type="Proteomes" id="UP000199690"/>
    </source>
</evidence>
<name>A0A1H6ACZ4_9PSEU</name>
<dbReference type="EMBL" id="FNVB01000003">
    <property type="protein sequence ID" value="SEG46639.1"/>
    <property type="molecule type" value="Genomic_DNA"/>
</dbReference>
<reference evidence="6 7" key="2">
    <citation type="submission" date="2016-10" db="EMBL/GenBank/DDBJ databases">
        <authorList>
            <person name="Varghese N."/>
            <person name="Submissions S."/>
        </authorList>
    </citation>
    <scope>NUCLEOTIDE SEQUENCE [LARGE SCALE GENOMIC DNA]</scope>
    <source>
        <strain evidence="7">ATCC 20501</strain>
        <strain evidence="5 6">CGMCC 4.3529</strain>
    </source>
</reference>
<dbReference type="GO" id="GO:0008713">
    <property type="term" value="F:ADP-heptose-lipopolysaccharide heptosyltransferase activity"/>
    <property type="evidence" value="ECO:0007669"/>
    <property type="project" value="TreeGrafter"/>
</dbReference>
<proteinExistence type="predicted"/>
<organism evidence="4 7">
    <name type="scientific">Saccharopolyspora kobensis</name>
    <dbReference type="NCBI Taxonomy" id="146035"/>
    <lineage>
        <taxon>Bacteria</taxon>
        <taxon>Bacillati</taxon>
        <taxon>Actinomycetota</taxon>
        <taxon>Actinomycetes</taxon>
        <taxon>Pseudonocardiales</taxon>
        <taxon>Pseudonocardiaceae</taxon>
        <taxon>Saccharopolyspora</taxon>
    </lineage>
</organism>
<dbReference type="PANTHER" id="PTHR30160:SF1">
    <property type="entry name" value="LIPOPOLYSACCHARIDE 1,2-N-ACETYLGLUCOSAMINETRANSFERASE-RELATED"/>
    <property type="match status" value="1"/>
</dbReference>
<gene>
    <name evidence="4" type="ORF">SAMN02982929_02269</name>
    <name evidence="5" type="ORF">SAMN05216506_112103</name>
</gene>
<sequence>MAVSGGSVLALRALGLGDLLTAVPALRGLRRAFPQHRLVLAAPRALGGLLPLLPEVDELHPTEGLADFAWRRRPPEVAVNLHGSGPESVAAVCSTRARRILTHRHPAFPAVAGPEWSDDQHEVRRWCRLLEHWGIDADHEDLRLPEPTGPSPPGSAVLHPGASRGARRWPVERFAEVARWLTANGHRVVITGTADERAIARRLAELAGLAPDAVLAGGTDLPQLARLVARAELVVCGDTGVAHLATAFATPSVVLFGPVAPARWGPPPDGPHIALWDGRSGDTFAAEPSPGLLALGPGQVIEAAGKLLARIA</sequence>
<dbReference type="AlphaFoldDB" id="A0A1H6ACZ4"/>
<reference evidence="4" key="1">
    <citation type="submission" date="2016-10" db="EMBL/GenBank/DDBJ databases">
        <authorList>
            <person name="de Groot N.N."/>
        </authorList>
    </citation>
    <scope>NUCLEOTIDE SEQUENCE [LARGE SCALE GENOMIC DNA]</scope>
    <source>
        <strain evidence="4">ATCC 20501</strain>
    </source>
</reference>
<dbReference type="InterPro" id="IPR051199">
    <property type="entry name" value="LPS_LOS_Heptosyltrfase"/>
</dbReference>
<evidence type="ECO:0000313" key="7">
    <source>
        <dbReference type="Proteomes" id="UP000236729"/>
    </source>
</evidence>
<protein>
    <submittedName>
        <fullName evidence="4">ADP-heptose:LPS heptosyltransferase</fullName>
    </submittedName>
</protein>
<keyword evidence="6" id="KW-1185">Reference proteome</keyword>
<evidence type="ECO:0000313" key="5">
    <source>
        <dbReference type="EMBL" id="SFE54918.1"/>
    </source>
</evidence>
<evidence type="ECO:0000256" key="3">
    <source>
        <dbReference type="SAM" id="MobiDB-lite"/>
    </source>
</evidence>
<dbReference type="Pfam" id="PF01075">
    <property type="entry name" value="Glyco_transf_9"/>
    <property type="match status" value="1"/>
</dbReference>
<dbReference type="InterPro" id="IPR002201">
    <property type="entry name" value="Glyco_trans_9"/>
</dbReference>
<accession>A0A1H6ACZ4</accession>
<dbReference type="CDD" id="cd03789">
    <property type="entry name" value="GT9_LPS_heptosyltransferase"/>
    <property type="match status" value="1"/>
</dbReference>
<dbReference type="RefSeq" id="WP_093356728.1">
    <property type="nucleotide sequence ID" value="NZ_FNVB01000003.1"/>
</dbReference>
<dbReference type="Proteomes" id="UP000199690">
    <property type="component" value="Unassembled WGS sequence"/>
</dbReference>
<dbReference type="EMBL" id="FOME01000012">
    <property type="protein sequence ID" value="SFE54918.1"/>
    <property type="molecule type" value="Genomic_DNA"/>
</dbReference>
<dbReference type="GO" id="GO:0005829">
    <property type="term" value="C:cytosol"/>
    <property type="evidence" value="ECO:0007669"/>
    <property type="project" value="TreeGrafter"/>
</dbReference>
<evidence type="ECO:0000313" key="4">
    <source>
        <dbReference type="EMBL" id="SEG46639.1"/>
    </source>
</evidence>
<keyword evidence="2 4" id="KW-0808">Transferase</keyword>
<dbReference type="Proteomes" id="UP000236729">
    <property type="component" value="Unassembled WGS sequence"/>
</dbReference>
<keyword evidence="1" id="KW-0328">Glycosyltransferase</keyword>
<dbReference type="Gene3D" id="3.40.50.2000">
    <property type="entry name" value="Glycogen Phosphorylase B"/>
    <property type="match status" value="2"/>
</dbReference>
<accession>A0A1I2BGE3</accession>